<sequence>MGELHRPPSINTKDQSIHEVCDVKASITTIQPSSNVIVTGDYFHVPLSEDKQGRRYLELIYAGAVLKDNWVLADVGITVSSSIKCVIKEEGKPIFYVYNPVTHERLPIMGRIYLLSSKVSELKTLVTLKCGFPSSIYCLRTPEGREMFDCNTPNDYHLDIGTTLRLDVWNGWREFLTSCILGNKSKIQYYLSKEEPILRYQKRVALYIAAFFGHLQVSIWLLKKGMKPTETIGVHPYREWCQEDDHSDNMKCPVHAAAEAGQLMILKAFVNSSALSLECQNSAGQTPLQLCIQHRHKDCVLYLVTKLWSVVSYPTFSLPMKIYIKLKLWLLKSQNNINSIKKGNPAAVFRTQVGDAVFVDGFTKPEMTSKGFCSARIKHASSRGCTLPDLNNRFQPEQSQYHLTISDMYLKAKNVRLPPLAGAKKRGSKDGHWQKRKPAKKNTRLGEEYMDQNMCLARVPLPSNSLLKPAYYYSIPNVEFLLNPSLESFSQYCGRTPRENAIYCLAIASEFKEKPWLQQLDIARTLARKSIRKPTY</sequence>
<dbReference type="InterPro" id="IPR000626">
    <property type="entry name" value="Ubiquitin-like_dom"/>
</dbReference>
<evidence type="ECO:0000259" key="2">
    <source>
        <dbReference type="PROSITE" id="PS50053"/>
    </source>
</evidence>
<dbReference type="PANTHER" id="PTHR46885:SF1">
    <property type="entry name" value="PROTEIN ANKUB1"/>
    <property type="match status" value="1"/>
</dbReference>
<evidence type="ECO:0000256" key="1">
    <source>
        <dbReference type="SAM" id="MobiDB-lite"/>
    </source>
</evidence>
<name>A0A6J1U236_9SAUR</name>
<evidence type="ECO:0000313" key="4">
    <source>
        <dbReference type="RefSeq" id="XP_026522703.1"/>
    </source>
</evidence>
<accession>A0A6J1U236</accession>
<dbReference type="RefSeq" id="XP_026522703.1">
    <property type="nucleotide sequence ID" value="XM_026666918.1"/>
</dbReference>
<evidence type="ECO:0000313" key="3">
    <source>
        <dbReference type="Proteomes" id="UP000504612"/>
    </source>
</evidence>
<dbReference type="KEGG" id="nss:113411698"/>
<gene>
    <name evidence="4" type="primary">ANKUB1</name>
</gene>
<proteinExistence type="predicted"/>
<dbReference type="SMART" id="SM00248">
    <property type="entry name" value="ANK"/>
    <property type="match status" value="3"/>
</dbReference>
<dbReference type="InterPro" id="IPR042788">
    <property type="entry name" value="ANKUB1"/>
</dbReference>
<dbReference type="CTD" id="389161"/>
<dbReference type="AlphaFoldDB" id="A0A6J1U236"/>
<dbReference type="InterPro" id="IPR002110">
    <property type="entry name" value="Ankyrin_rpt"/>
</dbReference>
<dbReference type="PROSITE" id="PS50053">
    <property type="entry name" value="UBIQUITIN_2"/>
    <property type="match status" value="1"/>
</dbReference>
<organism evidence="3 4">
    <name type="scientific">Notechis scutatus</name>
    <name type="common">mainland tiger snake</name>
    <dbReference type="NCBI Taxonomy" id="8663"/>
    <lineage>
        <taxon>Eukaryota</taxon>
        <taxon>Metazoa</taxon>
        <taxon>Chordata</taxon>
        <taxon>Craniata</taxon>
        <taxon>Vertebrata</taxon>
        <taxon>Euteleostomi</taxon>
        <taxon>Lepidosauria</taxon>
        <taxon>Squamata</taxon>
        <taxon>Bifurcata</taxon>
        <taxon>Unidentata</taxon>
        <taxon>Episquamata</taxon>
        <taxon>Toxicofera</taxon>
        <taxon>Serpentes</taxon>
        <taxon>Colubroidea</taxon>
        <taxon>Elapidae</taxon>
        <taxon>Hydrophiinae</taxon>
        <taxon>Notechis</taxon>
    </lineage>
</organism>
<dbReference type="Gene3D" id="1.25.40.20">
    <property type="entry name" value="Ankyrin repeat-containing domain"/>
    <property type="match status" value="1"/>
</dbReference>
<dbReference type="PANTHER" id="PTHR46885">
    <property type="entry name" value="PROTEIN ANKUB1"/>
    <property type="match status" value="1"/>
</dbReference>
<dbReference type="SUPFAM" id="SSF48403">
    <property type="entry name" value="Ankyrin repeat"/>
    <property type="match status" value="1"/>
</dbReference>
<dbReference type="Pfam" id="PF12796">
    <property type="entry name" value="Ank_2"/>
    <property type="match status" value="1"/>
</dbReference>
<feature type="region of interest" description="Disordered" evidence="1">
    <location>
        <begin position="421"/>
        <end position="441"/>
    </location>
</feature>
<feature type="domain" description="Ubiquitin-like" evidence="2">
    <location>
        <begin position="59"/>
        <end position="92"/>
    </location>
</feature>
<dbReference type="InterPro" id="IPR036770">
    <property type="entry name" value="Ankyrin_rpt-contain_sf"/>
</dbReference>
<dbReference type="CDD" id="cd17051">
    <property type="entry name" value="Ubl2_ANKUB1"/>
    <property type="match status" value="1"/>
</dbReference>
<dbReference type="Proteomes" id="UP000504612">
    <property type="component" value="Unplaced"/>
</dbReference>
<dbReference type="GeneID" id="113411698"/>
<keyword evidence="3" id="KW-1185">Reference proteome</keyword>
<reference evidence="4" key="1">
    <citation type="submission" date="2025-08" db="UniProtKB">
        <authorList>
            <consortium name="RefSeq"/>
        </authorList>
    </citation>
    <scope>IDENTIFICATION</scope>
</reference>
<protein>
    <submittedName>
        <fullName evidence="4">Protein ANKUB1</fullName>
    </submittedName>
</protein>